<evidence type="ECO:0000313" key="3">
    <source>
        <dbReference type="Proteomes" id="UP000299102"/>
    </source>
</evidence>
<name>A0A4C2AG68_EUMVA</name>
<gene>
    <name evidence="2" type="ORF">EVAR_91953_1</name>
</gene>
<feature type="region of interest" description="Disordered" evidence="1">
    <location>
        <begin position="14"/>
        <end position="46"/>
    </location>
</feature>
<accession>A0A4C2AG68</accession>
<evidence type="ECO:0000256" key="1">
    <source>
        <dbReference type="SAM" id="MobiDB-lite"/>
    </source>
</evidence>
<proteinExistence type="predicted"/>
<comment type="caution">
    <text evidence="2">The sequence shown here is derived from an EMBL/GenBank/DDBJ whole genome shotgun (WGS) entry which is preliminary data.</text>
</comment>
<dbReference type="Proteomes" id="UP000299102">
    <property type="component" value="Unassembled WGS sequence"/>
</dbReference>
<reference evidence="2 3" key="1">
    <citation type="journal article" date="2019" name="Commun. Biol.">
        <title>The bagworm genome reveals a unique fibroin gene that provides high tensile strength.</title>
        <authorList>
            <person name="Kono N."/>
            <person name="Nakamura H."/>
            <person name="Ohtoshi R."/>
            <person name="Tomita M."/>
            <person name="Numata K."/>
            <person name="Arakawa K."/>
        </authorList>
    </citation>
    <scope>NUCLEOTIDE SEQUENCE [LARGE SCALE GENOMIC DNA]</scope>
</reference>
<organism evidence="2 3">
    <name type="scientific">Eumeta variegata</name>
    <name type="common">Bagworm moth</name>
    <name type="synonym">Eumeta japonica</name>
    <dbReference type="NCBI Taxonomy" id="151549"/>
    <lineage>
        <taxon>Eukaryota</taxon>
        <taxon>Metazoa</taxon>
        <taxon>Ecdysozoa</taxon>
        <taxon>Arthropoda</taxon>
        <taxon>Hexapoda</taxon>
        <taxon>Insecta</taxon>
        <taxon>Pterygota</taxon>
        <taxon>Neoptera</taxon>
        <taxon>Endopterygota</taxon>
        <taxon>Lepidoptera</taxon>
        <taxon>Glossata</taxon>
        <taxon>Ditrysia</taxon>
        <taxon>Tineoidea</taxon>
        <taxon>Psychidae</taxon>
        <taxon>Oiketicinae</taxon>
        <taxon>Eumeta</taxon>
    </lineage>
</organism>
<dbReference type="EMBL" id="BGZK01003028">
    <property type="protein sequence ID" value="GBP97915.1"/>
    <property type="molecule type" value="Genomic_DNA"/>
</dbReference>
<feature type="non-terminal residue" evidence="2">
    <location>
        <position position="1"/>
    </location>
</feature>
<evidence type="ECO:0000313" key="2">
    <source>
        <dbReference type="EMBL" id="GBP97915.1"/>
    </source>
</evidence>
<dbReference type="AlphaFoldDB" id="A0A4C2AG68"/>
<keyword evidence="3" id="KW-1185">Reference proteome</keyword>
<protein>
    <submittedName>
        <fullName evidence="2">Uncharacterized protein</fullName>
    </submittedName>
</protein>
<sequence length="46" mass="4666">KLNINKEWARVCAGAGGAGGAQSSRRPGARAEARMRSPGNSLAAVD</sequence>